<gene>
    <name evidence="4" type="ordered locus">Acid345_3791</name>
</gene>
<dbReference type="Pfam" id="PF00534">
    <property type="entry name" value="Glycos_transf_1"/>
    <property type="match status" value="1"/>
</dbReference>
<dbReference type="STRING" id="204669.Acid345_3791"/>
<feature type="domain" description="Glycosyltransferase subfamily 4-like N-terminal" evidence="3">
    <location>
        <begin position="22"/>
        <end position="194"/>
    </location>
</feature>
<name>Q1IK09_KORVE</name>
<dbReference type="CDD" id="cd03794">
    <property type="entry name" value="GT4_WbuB-like"/>
    <property type="match status" value="1"/>
</dbReference>
<organism evidence="4 5">
    <name type="scientific">Koribacter versatilis (strain Ellin345)</name>
    <dbReference type="NCBI Taxonomy" id="204669"/>
    <lineage>
        <taxon>Bacteria</taxon>
        <taxon>Pseudomonadati</taxon>
        <taxon>Acidobacteriota</taxon>
        <taxon>Terriglobia</taxon>
        <taxon>Terriglobales</taxon>
        <taxon>Candidatus Korobacteraceae</taxon>
        <taxon>Candidatus Korobacter</taxon>
    </lineage>
</organism>
<reference evidence="4 5" key="1">
    <citation type="journal article" date="2009" name="Appl. Environ. Microbiol.">
        <title>Three genomes from the phylum Acidobacteria provide insight into the lifestyles of these microorganisms in soils.</title>
        <authorList>
            <person name="Ward N.L."/>
            <person name="Challacombe J.F."/>
            <person name="Janssen P.H."/>
            <person name="Henrissat B."/>
            <person name="Coutinho P.M."/>
            <person name="Wu M."/>
            <person name="Xie G."/>
            <person name="Haft D.H."/>
            <person name="Sait M."/>
            <person name="Badger J."/>
            <person name="Barabote R.D."/>
            <person name="Bradley B."/>
            <person name="Brettin T.S."/>
            <person name="Brinkac L.M."/>
            <person name="Bruce D."/>
            <person name="Creasy T."/>
            <person name="Daugherty S.C."/>
            <person name="Davidsen T.M."/>
            <person name="DeBoy R.T."/>
            <person name="Detter J.C."/>
            <person name="Dodson R.J."/>
            <person name="Durkin A.S."/>
            <person name="Ganapathy A."/>
            <person name="Gwinn-Giglio M."/>
            <person name="Han C.S."/>
            <person name="Khouri H."/>
            <person name="Kiss H."/>
            <person name="Kothari S.P."/>
            <person name="Madupu R."/>
            <person name="Nelson K.E."/>
            <person name="Nelson W.C."/>
            <person name="Paulsen I."/>
            <person name="Penn K."/>
            <person name="Ren Q."/>
            <person name="Rosovitz M.J."/>
            <person name="Selengut J.D."/>
            <person name="Shrivastava S."/>
            <person name="Sullivan S.A."/>
            <person name="Tapia R."/>
            <person name="Thompson L.S."/>
            <person name="Watkins K.L."/>
            <person name="Yang Q."/>
            <person name="Yu C."/>
            <person name="Zafar N."/>
            <person name="Zhou L."/>
            <person name="Kuske C.R."/>
        </authorList>
    </citation>
    <scope>NUCLEOTIDE SEQUENCE [LARGE SCALE GENOMIC DNA]</scope>
    <source>
        <strain evidence="4 5">Ellin345</strain>
    </source>
</reference>
<dbReference type="HOGENOM" id="CLU_009583_36_2_0"/>
<sequence>MAKNKQRNILIIVQNLPVPFDRRVWQEATSLQRAGFGVTVISPKKKIYKKTHEILEGVEVYRYPLIYEADAGVLGYFVEFVYCWLATLCFAVIAYARRPFHAIHACNPPDTYFALALLFRIFGVKFVFDHHDLCPEMFVAKGRSKQGILYKGLLFLERRTLRSADMVIAVNQSHFDISEQRGGIRPERIAIVRSGPRRAWADLDATKPELKNGRQHMVTYLGEMCKQDGVDILLESIAHYKSKYGESDTLFVFVGGGPDQQRLRNLATEMGLQGMTHFTGRVSDEDLWAYLSTSDVCVDPDPLTEWSNLSTMNKMIEYLAFGRPVVAFKLREHFNTAQDCALYVEPNDEKSMAESIRSLLLNSALRQEMSQKGRDRFRSDLAWENSEVVLVARYSELLGYQPSGYATAQLTTKKPLPDDQLQRAPEVP</sequence>
<keyword evidence="1" id="KW-0812">Transmembrane</keyword>
<evidence type="ECO:0000259" key="2">
    <source>
        <dbReference type="Pfam" id="PF00534"/>
    </source>
</evidence>
<proteinExistence type="predicted"/>
<dbReference type="CAZy" id="GT4">
    <property type="family name" value="Glycosyltransferase Family 4"/>
</dbReference>
<dbReference type="SUPFAM" id="SSF53756">
    <property type="entry name" value="UDP-Glycosyltransferase/glycogen phosphorylase"/>
    <property type="match status" value="1"/>
</dbReference>
<accession>Q1IK09</accession>
<dbReference type="Gene3D" id="3.40.50.2000">
    <property type="entry name" value="Glycogen Phosphorylase B"/>
    <property type="match status" value="2"/>
</dbReference>
<dbReference type="eggNOG" id="COG0438">
    <property type="taxonomic scope" value="Bacteria"/>
</dbReference>
<evidence type="ECO:0000256" key="1">
    <source>
        <dbReference type="SAM" id="Phobius"/>
    </source>
</evidence>
<dbReference type="RefSeq" id="WP_011524590.1">
    <property type="nucleotide sequence ID" value="NC_008009.1"/>
</dbReference>
<feature type="transmembrane region" description="Helical" evidence="1">
    <location>
        <begin position="73"/>
        <end position="96"/>
    </location>
</feature>
<dbReference type="AlphaFoldDB" id="Q1IK09"/>
<protein>
    <submittedName>
        <fullName evidence="4">Glycosyl transferase, group 1</fullName>
    </submittedName>
</protein>
<feature type="domain" description="Glycosyl transferase family 1" evidence="2">
    <location>
        <begin position="207"/>
        <end position="375"/>
    </location>
</feature>
<dbReference type="EMBL" id="CP000360">
    <property type="protein sequence ID" value="ABF42791.1"/>
    <property type="molecule type" value="Genomic_DNA"/>
</dbReference>
<dbReference type="Pfam" id="PF13579">
    <property type="entry name" value="Glyco_trans_4_4"/>
    <property type="match status" value="1"/>
</dbReference>
<dbReference type="InterPro" id="IPR001296">
    <property type="entry name" value="Glyco_trans_1"/>
</dbReference>
<dbReference type="GO" id="GO:0016757">
    <property type="term" value="F:glycosyltransferase activity"/>
    <property type="evidence" value="ECO:0007669"/>
    <property type="project" value="TreeGrafter"/>
</dbReference>
<dbReference type="OrthoDB" id="9813214at2"/>
<keyword evidence="1" id="KW-0472">Membrane</keyword>
<evidence type="ECO:0000313" key="5">
    <source>
        <dbReference type="Proteomes" id="UP000002432"/>
    </source>
</evidence>
<evidence type="ECO:0000313" key="4">
    <source>
        <dbReference type="EMBL" id="ABF42791.1"/>
    </source>
</evidence>
<evidence type="ECO:0000259" key="3">
    <source>
        <dbReference type="Pfam" id="PF13579"/>
    </source>
</evidence>
<keyword evidence="5" id="KW-1185">Reference proteome</keyword>
<dbReference type="InterPro" id="IPR028098">
    <property type="entry name" value="Glyco_trans_4-like_N"/>
</dbReference>
<dbReference type="KEGG" id="aba:Acid345_3791"/>
<dbReference type="Proteomes" id="UP000002432">
    <property type="component" value="Chromosome"/>
</dbReference>
<keyword evidence="1" id="KW-1133">Transmembrane helix</keyword>
<dbReference type="EnsemblBacteria" id="ABF42791">
    <property type="protein sequence ID" value="ABF42791"/>
    <property type="gene ID" value="Acid345_3791"/>
</dbReference>
<dbReference type="PANTHER" id="PTHR12526">
    <property type="entry name" value="GLYCOSYLTRANSFERASE"/>
    <property type="match status" value="1"/>
</dbReference>
<dbReference type="PANTHER" id="PTHR12526:SF624">
    <property type="entry name" value="BLR6297 PROTEIN"/>
    <property type="match status" value="1"/>
</dbReference>
<keyword evidence="4" id="KW-0808">Transferase</keyword>